<accession>A0A5J4IYV1</accession>
<dbReference type="RefSeq" id="WP_151674584.1">
    <property type="nucleotide sequence ID" value="NZ_BKCG01000006.1"/>
</dbReference>
<comment type="caution">
    <text evidence="2">The sequence shown here is derived from an EMBL/GenBank/DDBJ whole genome shotgun (WGS) entry which is preliminary data.</text>
</comment>
<evidence type="ECO:0000256" key="1">
    <source>
        <dbReference type="SAM" id="SignalP"/>
    </source>
</evidence>
<dbReference type="EMBL" id="BKCG01000006">
    <property type="protein sequence ID" value="GER60136.1"/>
    <property type="molecule type" value="Genomic_DNA"/>
</dbReference>
<name>A0A5J4IYV1_9FLAO</name>
<reference evidence="2 3" key="1">
    <citation type="submission" date="2019-08" db="EMBL/GenBank/DDBJ databases">
        <title>Draft genome sequence of Ulvibacter marinus type strain NBRC 109484.</title>
        <authorList>
            <person name="Kawano K."/>
            <person name="Ushijima N."/>
            <person name="Kihara M."/>
            <person name="Itoh H."/>
        </authorList>
    </citation>
    <scope>NUCLEOTIDE SEQUENCE [LARGE SCALE GENOMIC DNA]</scope>
    <source>
        <strain evidence="2 3">NBRC 109484</strain>
    </source>
</reference>
<proteinExistence type="predicted"/>
<dbReference type="Proteomes" id="UP000326509">
    <property type="component" value="Unassembled WGS sequence"/>
</dbReference>
<evidence type="ECO:0000313" key="3">
    <source>
        <dbReference type="Proteomes" id="UP000326509"/>
    </source>
</evidence>
<dbReference type="OrthoDB" id="1442522at2"/>
<evidence type="ECO:0000313" key="2">
    <source>
        <dbReference type="EMBL" id="GER60136.1"/>
    </source>
</evidence>
<gene>
    <name evidence="2" type="ORF">ULMA_22440</name>
</gene>
<dbReference type="PROSITE" id="PS51257">
    <property type="entry name" value="PROKAR_LIPOPROTEIN"/>
    <property type="match status" value="1"/>
</dbReference>
<keyword evidence="1" id="KW-0732">Signal</keyword>
<protein>
    <submittedName>
        <fullName evidence="2">Uncharacterized protein</fullName>
    </submittedName>
</protein>
<sequence>MRKIAFLFALSFALLACETDNETLNINQNLTFDSLSENNNIGKYKGVFTTLDSDSRATVEITITDATTFVATLGNRATGKFTFEDGSIISAIATRSLELGEGIQDLEFTSNEMSFSFSVNDDGTNPKLSNVIYNNKPSAVLIKKHTNKAPITPITGTYVCVACGDHPNLNAGNTQTFNVVVSEVDMDGLFDISTQVLLGSTEFLGDGLQDGNCTVAGSLNTCDTLGFFDVVDGTSISWDGTHVYNNQTSSPSDCSDFDGTWSWTTLNYGTISGTYSSTVSACVPTQQVIAIEDFDGGLPAWSSTPSIAYFTNGNGDDFFGPSDGMTGGNSDDVNFANITGNFLFVQDLANGNGGTNVGDPATLTFDDVDVSTATGITVSFDYDVFGFDNGDDVVYTIVLDGVNQTPVELVNGSSNFSIENNESVMIPDGTSTVGLILSVKQNGGSDYAGFDNFKIEGLR</sequence>
<keyword evidence="3" id="KW-1185">Reference proteome</keyword>
<feature type="chain" id="PRO_5023870281" evidence="1">
    <location>
        <begin position="17"/>
        <end position="459"/>
    </location>
</feature>
<dbReference type="AlphaFoldDB" id="A0A5J4IYV1"/>
<organism evidence="2 3">
    <name type="scientific">Patiriisocius marinus</name>
    <dbReference type="NCBI Taxonomy" id="1397112"/>
    <lineage>
        <taxon>Bacteria</taxon>
        <taxon>Pseudomonadati</taxon>
        <taxon>Bacteroidota</taxon>
        <taxon>Flavobacteriia</taxon>
        <taxon>Flavobacteriales</taxon>
        <taxon>Flavobacteriaceae</taxon>
        <taxon>Patiriisocius</taxon>
    </lineage>
</organism>
<feature type="signal peptide" evidence="1">
    <location>
        <begin position="1"/>
        <end position="16"/>
    </location>
</feature>